<name>A0A087USY3_STEMI</name>
<dbReference type="AlphaFoldDB" id="A0A087USY3"/>
<feature type="signal peptide" evidence="2">
    <location>
        <begin position="1"/>
        <end position="19"/>
    </location>
</feature>
<sequence length="488" mass="52694">MKKTACLALLSLLGVVASAQFVGTGHPSLQKRGQSFLTTMPATTTANPMPSTTISLSPQTSISVHHTIVRNKPAYPYPYTDSPLQTDGAEDTSYYYTYEDVSEESSNKVTSTLSPETTTSTAKPTIKSFWNSQKALLDARRKESSQKYISTYNRETKSENKPKIEFKVREKPKFGLANKKKESLLIADVKKEESKAQTKSNSNAKVAKSNVETNLSDQKNPGKDVTTKEPMKSNSNLITNQIVGRVGELPIQNNLASQIQSPVRAQSTIINSYGGNRPSKFDESIGNTQFVDNSQQQQALLQALNQATLRNNRNQQPLINLNQQQQPLLNLNQQQQPLLNLNQQPRNQPQQLSQQPFLNPVRQQPVNGFIATGPAINTAGRSADINGNTNSQASGLLSRLGALGLNLGGAGGGLSQGLIMGRDGGGQGNGFTLNLGPIPDPLTFLLQLLSLIPRPLLDLNGRIFFGIELGKNAGIVAGSAGKPGAYNG</sequence>
<organism evidence="3 4">
    <name type="scientific">Stegodyphus mimosarum</name>
    <name type="common">African social velvet spider</name>
    <dbReference type="NCBI Taxonomy" id="407821"/>
    <lineage>
        <taxon>Eukaryota</taxon>
        <taxon>Metazoa</taxon>
        <taxon>Ecdysozoa</taxon>
        <taxon>Arthropoda</taxon>
        <taxon>Chelicerata</taxon>
        <taxon>Arachnida</taxon>
        <taxon>Araneae</taxon>
        <taxon>Araneomorphae</taxon>
        <taxon>Entelegynae</taxon>
        <taxon>Eresoidea</taxon>
        <taxon>Eresidae</taxon>
        <taxon>Stegodyphus</taxon>
    </lineage>
</organism>
<accession>A0A087USY3</accession>
<dbReference type="OrthoDB" id="6432659at2759"/>
<reference evidence="3 4" key="1">
    <citation type="submission" date="2013-11" db="EMBL/GenBank/DDBJ databases">
        <title>Genome sequencing of Stegodyphus mimosarum.</title>
        <authorList>
            <person name="Bechsgaard J."/>
        </authorList>
    </citation>
    <scope>NUCLEOTIDE SEQUENCE [LARGE SCALE GENOMIC DNA]</scope>
</reference>
<dbReference type="EMBL" id="KK121432">
    <property type="protein sequence ID" value="KFM80472.1"/>
    <property type="molecule type" value="Genomic_DNA"/>
</dbReference>
<protein>
    <submittedName>
        <fullName evidence="3">Uncharacterized protein</fullName>
    </submittedName>
</protein>
<dbReference type="Proteomes" id="UP000054359">
    <property type="component" value="Unassembled WGS sequence"/>
</dbReference>
<evidence type="ECO:0000313" key="3">
    <source>
        <dbReference type="EMBL" id="KFM80472.1"/>
    </source>
</evidence>
<keyword evidence="4" id="KW-1185">Reference proteome</keyword>
<feature type="region of interest" description="Disordered" evidence="1">
    <location>
        <begin position="192"/>
        <end position="231"/>
    </location>
</feature>
<evidence type="ECO:0000256" key="1">
    <source>
        <dbReference type="SAM" id="MobiDB-lite"/>
    </source>
</evidence>
<proteinExistence type="predicted"/>
<dbReference type="OMA" id="SYYYTYE"/>
<evidence type="ECO:0000256" key="2">
    <source>
        <dbReference type="SAM" id="SignalP"/>
    </source>
</evidence>
<feature type="compositionally biased region" description="Polar residues" evidence="1">
    <location>
        <begin position="197"/>
        <end position="219"/>
    </location>
</feature>
<gene>
    <name evidence="3" type="ORF">X975_09059</name>
</gene>
<evidence type="ECO:0000313" key="4">
    <source>
        <dbReference type="Proteomes" id="UP000054359"/>
    </source>
</evidence>
<feature type="chain" id="PRO_5001830835" evidence="2">
    <location>
        <begin position="20"/>
        <end position="488"/>
    </location>
</feature>
<keyword evidence="2" id="KW-0732">Signal</keyword>
<feature type="non-terminal residue" evidence="3">
    <location>
        <position position="488"/>
    </location>
</feature>
<feature type="compositionally biased region" description="Basic and acidic residues" evidence="1">
    <location>
        <begin position="220"/>
        <end position="231"/>
    </location>
</feature>